<dbReference type="RefSeq" id="XP_002787591.1">
    <property type="nucleotide sequence ID" value="XM_002787545.1"/>
</dbReference>
<dbReference type="EMBL" id="GG671079">
    <property type="protein sequence ID" value="EER19387.1"/>
    <property type="molecule type" value="Genomic_DNA"/>
</dbReference>
<dbReference type="GeneID" id="9039648"/>
<feature type="compositionally biased region" description="Basic and acidic residues" evidence="1">
    <location>
        <begin position="257"/>
        <end position="271"/>
    </location>
</feature>
<protein>
    <submittedName>
        <fullName evidence="2">Uncharacterized protein</fullName>
    </submittedName>
</protein>
<sequence>MASSVAEAPSSSSSLRKNVASPPPLVDDDEDDDEFSRLLNAHKKARDDGGGAPPRQTQSSTVDGSARKPPGKRQRVVGYGDIDGAGARRYTSENPRRRGGRAMPVSQREHTAMGLVPPRPLRFPFPPYCGPLAKLVSSGPPPPLPADEKSVMMKEMLDRIQFLTEENERLTWIVSDQKRLLRNDGDGRASMPPPFGAPPPPGGHRHRREDESDRPSIEASDVVAPADQATVLPPWRSKKTPTSSLPHTGEDLLTAPTEEHKTATTRKEAAPEGHPSPPHSTV</sequence>
<dbReference type="OrthoDB" id="10370433at2759"/>
<feature type="region of interest" description="Disordered" evidence="1">
    <location>
        <begin position="1"/>
        <end position="121"/>
    </location>
</feature>
<evidence type="ECO:0000313" key="3">
    <source>
        <dbReference type="Proteomes" id="UP000007800"/>
    </source>
</evidence>
<accession>C5K752</accession>
<feature type="region of interest" description="Disordered" evidence="1">
    <location>
        <begin position="182"/>
        <end position="282"/>
    </location>
</feature>
<dbReference type="OMA" id="TWIVSDQ"/>
<dbReference type="AlphaFoldDB" id="C5K752"/>
<evidence type="ECO:0000256" key="1">
    <source>
        <dbReference type="SAM" id="MobiDB-lite"/>
    </source>
</evidence>
<keyword evidence="3" id="KW-1185">Reference proteome</keyword>
<evidence type="ECO:0000313" key="2">
    <source>
        <dbReference type="EMBL" id="EER19387.1"/>
    </source>
</evidence>
<feature type="compositionally biased region" description="Pro residues" evidence="1">
    <location>
        <begin position="191"/>
        <end position="202"/>
    </location>
</feature>
<dbReference type="Proteomes" id="UP000007800">
    <property type="component" value="Unassembled WGS sequence"/>
</dbReference>
<dbReference type="InParanoid" id="C5K752"/>
<gene>
    <name evidence="2" type="ORF">Pmar_PMAR012363</name>
</gene>
<reference evidence="2 3" key="1">
    <citation type="submission" date="2008-07" db="EMBL/GenBank/DDBJ databases">
        <authorList>
            <person name="El-Sayed N."/>
            <person name="Caler E."/>
            <person name="Inman J."/>
            <person name="Amedeo P."/>
            <person name="Hass B."/>
            <person name="Wortman J."/>
        </authorList>
    </citation>
    <scope>NUCLEOTIDE SEQUENCE [LARGE SCALE GENOMIC DNA]</scope>
    <source>
        <strain evidence="3">ATCC 50983 / TXsc</strain>
    </source>
</reference>
<proteinExistence type="predicted"/>
<organism evidence="3">
    <name type="scientific">Perkinsus marinus (strain ATCC 50983 / TXsc)</name>
    <dbReference type="NCBI Taxonomy" id="423536"/>
    <lineage>
        <taxon>Eukaryota</taxon>
        <taxon>Sar</taxon>
        <taxon>Alveolata</taxon>
        <taxon>Perkinsozoa</taxon>
        <taxon>Perkinsea</taxon>
        <taxon>Perkinsida</taxon>
        <taxon>Perkinsidae</taxon>
        <taxon>Perkinsus</taxon>
    </lineage>
</organism>
<name>C5K752_PERM5</name>
<feature type="compositionally biased region" description="Low complexity" evidence="1">
    <location>
        <begin position="1"/>
        <end position="14"/>
    </location>
</feature>